<sequence length="349" mass="38177">MKSLNKKPSDIDSVKIDSGILVNNPKDAGPAAKYFEDAGYDGIFTFEAAHDPFLPLVSAAMATKRVELITSIAVAFSRNPMILANIGYDLNLVSEGRFILGLGSQIKPHITKRFSMPWSKPAARMKEMIMAIQAIWDCWQNGTRLNFRGDFYNHTLMTPFFNPGPNPHGIGKIYVSAVGPLMTKAVAESADGLLVHPLNTTKYIEEVTLPVLEEGLAASGKKRSDFDLSVNVMTAVGLTEESTQKAINATKQQIAFYGSTPNYIAVLEMHGVGDLHPELNRLSKQGKWEEMGSLIDDDFLNTVAVVAETPEEAAKEIKARYGECGDRITPILYSGENELAPLILNALKS</sequence>
<dbReference type="PANTHER" id="PTHR43244">
    <property type="match status" value="1"/>
</dbReference>
<dbReference type="EMBL" id="UINC01056552">
    <property type="protein sequence ID" value="SVB76721.1"/>
    <property type="molecule type" value="Genomic_DNA"/>
</dbReference>
<dbReference type="CDD" id="cd01097">
    <property type="entry name" value="Tetrahydromethanopterin_reductase"/>
    <property type="match status" value="1"/>
</dbReference>
<dbReference type="NCBIfam" id="TIGR03617">
    <property type="entry name" value="F420_MSMEG_2256"/>
    <property type="match status" value="1"/>
</dbReference>
<name>A0A382GRC7_9ZZZZ</name>
<dbReference type="Pfam" id="PF00296">
    <property type="entry name" value="Bac_luciferase"/>
    <property type="match status" value="1"/>
</dbReference>
<dbReference type="GO" id="GO:0016705">
    <property type="term" value="F:oxidoreductase activity, acting on paired donors, with incorporation or reduction of molecular oxygen"/>
    <property type="evidence" value="ECO:0007669"/>
    <property type="project" value="InterPro"/>
</dbReference>
<dbReference type="PANTHER" id="PTHR43244:SF2">
    <property type="entry name" value="CONSERVED HYPOTHETICAL ALANINE AND PROLINE-RICH PROTEIN"/>
    <property type="match status" value="1"/>
</dbReference>
<feature type="domain" description="Luciferase-like" evidence="1">
    <location>
        <begin position="24"/>
        <end position="323"/>
    </location>
</feature>
<dbReference type="AlphaFoldDB" id="A0A382GRC7"/>
<protein>
    <recommendedName>
        <fullName evidence="1">Luciferase-like domain-containing protein</fullName>
    </recommendedName>
</protein>
<organism evidence="2">
    <name type="scientific">marine metagenome</name>
    <dbReference type="NCBI Taxonomy" id="408172"/>
    <lineage>
        <taxon>unclassified sequences</taxon>
        <taxon>metagenomes</taxon>
        <taxon>ecological metagenomes</taxon>
    </lineage>
</organism>
<gene>
    <name evidence="2" type="ORF">METZ01_LOCUS229575</name>
</gene>
<dbReference type="InterPro" id="IPR019919">
    <property type="entry name" value="Lucif-like_OxRdtase_MSMEG_2256"/>
</dbReference>
<dbReference type="InterPro" id="IPR036661">
    <property type="entry name" value="Luciferase-like_sf"/>
</dbReference>
<reference evidence="2" key="1">
    <citation type="submission" date="2018-05" db="EMBL/GenBank/DDBJ databases">
        <authorList>
            <person name="Lanie J.A."/>
            <person name="Ng W.-L."/>
            <person name="Kazmierczak K.M."/>
            <person name="Andrzejewski T.M."/>
            <person name="Davidsen T.M."/>
            <person name="Wayne K.J."/>
            <person name="Tettelin H."/>
            <person name="Glass J.I."/>
            <person name="Rusch D."/>
            <person name="Podicherti R."/>
            <person name="Tsui H.-C.T."/>
            <person name="Winkler M.E."/>
        </authorList>
    </citation>
    <scope>NUCLEOTIDE SEQUENCE</scope>
</reference>
<dbReference type="InterPro" id="IPR011251">
    <property type="entry name" value="Luciferase-like_dom"/>
</dbReference>
<evidence type="ECO:0000313" key="2">
    <source>
        <dbReference type="EMBL" id="SVB76721.1"/>
    </source>
</evidence>
<dbReference type="InterPro" id="IPR050564">
    <property type="entry name" value="F420-G6PD/mer"/>
</dbReference>
<dbReference type="SUPFAM" id="SSF51679">
    <property type="entry name" value="Bacterial luciferase-like"/>
    <property type="match status" value="1"/>
</dbReference>
<proteinExistence type="predicted"/>
<evidence type="ECO:0000259" key="1">
    <source>
        <dbReference type="Pfam" id="PF00296"/>
    </source>
</evidence>
<dbReference type="Gene3D" id="3.20.20.30">
    <property type="entry name" value="Luciferase-like domain"/>
    <property type="match status" value="1"/>
</dbReference>
<accession>A0A382GRC7</accession>